<dbReference type="EMBL" id="QNUK01000255">
    <property type="protein sequence ID" value="KAF5896927.1"/>
    <property type="molecule type" value="Genomic_DNA"/>
</dbReference>
<feature type="region of interest" description="Disordered" evidence="1">
    <location>
        <begin position="1"/>
        <end position="95"/>
    </location>
</feature>
<evidence type="ECO:0000313" key="3">
    <source>
        <dbReference type="EMBL" id="KAF5896927.1"/>
    </source>
</evidence>
<feature type="compositionally biased region" description="Polar residues" evidence="1">
    <location>
        <begin position="1"/>
        <end position="26"/>
    </location>
</feature>
<feature type="compositionally biased region" description="Polar residues" evidence="1">
    <location>
        <begin position="33"/>
        <end position="44"/>
    </location>
</feature>
<comment type="caution">
    <text evidence="3">The sequence shown here is derived from an EMBL/GenBank/DDBJ whole genome shotgun (WGS) entry which is preliminary data.</text>
</comment>
<protein>
    <submittedName>
        <fullName evidence="3">Coiled-coil domain-containing protein</fullName>
    </submittedName>
</protein>
<evidence type="ECO:0000313" key="4">
    <source>
        <dbReference type="Proteomes" id="UP000727407"/>
    </source>
</evidence>
<dbReference type="InterPro" id="IPR055350">
    <property type="entry name" value="CCDC142_C"/>
</dbReference>
<feature type="compositionally biased region" description="Basic and acidic residues" evidence="1">
    <location>
        <begin position="64"/>
        <end position="78"/>
    </location>
</feature>
<dbReference type="InterPro" id="IPR026700">
    <property type="entry name" value="CCDC142"/>
</dbReference>
<proteinExistence type="predicted"/>
<sequence length="1065" mass="120399">MPQTSSSPQEAHSESEVSNTNNTQTHPHAAGGSQPSAVTDSTELQAFDLDQVTLRKPNSCPEILPEKYQSKNKREGFQHQDSLTQSRQKPDPLFQKQFSPDLKHLFGQKSDLSSWKYENEDNFVAFQDLTSRSSRRLQHLEQTLLSLRSQCRVLRGSGGCPRGCITGLNTSGEAEFYHHPQAAAFSQHYAQLQHLLEQRAELLFLHEYCRRCRAANCFISRLSDVLGKAHLLASKGQISKVQISNTWNLDLRAMCEELHVHISHWDMLYTRLRSDPLLRAVIFSRTEMLGSMQRGLWLLGQQAMLMMENCIYRVLKALAGAQLVSVPRDALEDLLSAVELYNQVIINQKYQKRAVPRSLQNFLTPDCSQIRSGMPRKHVRLRALSVVEIMSTVAWHRAQIAARQLYSWTCQQTKLLSLAGQTRMKWGDLASPDLLVPSSDLSKSILDETPEKPLDRFWSSRLPLFMFAHRDREDILETLFQVIVSSTDLLAPHGLKRPYLDKSVFAERSIRTSRQEANNNPKMTTPHIQNSVKQLNSDSCAALFSQYRDILWREFGKAVISHFYYSSQNSILGGMNQWNDQMAFLLVRWLKQACKEELVPSECKDALSTFSSHILSAAAFMHWDATMCESLGVGMKDKCLARATTEHSTVRTATMELTLQLFPPLLSVLQLLQTSHPSLGEKGTRSLGFYHLGLLFRAQATLQSSTFWVVSKAYQFLASWSLTKFVLVTQGDLKALREAVENLVQQLDTVDGNTHTPPHLIMEPGPPLSHAVSQLQAYSELFLRSFSVDCKKMSKEIFEQTMPSAKHWRVNSRTELPSAPSDYATFAAQSVLGQVLEGVQPLPDETRIPALTEAMTVFMEAWMEHILKQKIKFSVHGALQLKKDFDLIRELIRSEKYGLSQELVMQLLSLRVFHQVDSAIVCLLQQPVNKPYMASQRWEPFRHCCPKRAQVVDQAVGSLNNLETIDIQAACHQALTQAEGSVSPELVSTAAPESYLAVAQQEWLDLRIHTGSRWRIPAAPQKACRTPGKCMIMSDWTGGVPQLSSLHALRLSYSHGGHLTVWWPV</sequence>
<evidence type="ECO:0000256" key="1">
    <source>
        <dbReference type="SAM" id="MobiDB-lite"/>
    </source>
</evidence>
<dbReference type="PANTHER" id="PTHR21436:SF2">
    <property type="entry name" value="COILED-COIL DOMAIN-CONTAINING PROTEIN 142"/>
    <property type="match status" value="1"/>
</dbReference>
<feature type="domain" description="Coiled-coil protein 142 C-terminal" evidence="2">
    <location>
        <begin position="551"/>
        <end position="1004"/>
    </location>
</feature>
<evidence type="ECO:0000259" key="2">
    <source>
        <dbReference type="Pfam" id="PF14923"/>
    </source>
</evidence>
<reference evidence="3" key="1">
    <citation type="submission" date="2020-07" db="EMBL/GenBank/DDBJ databases">
        <title>Clarias magur genome sequencing, assembly and annotation.</title>
        <authorList>
            <person name="Kushwaha B."/>
            <person name="Kumar R."/>
            <person name="Das P."/>
            <person name="Joshi C.G."/>
            <person name="Kumar D."/>
            <person name="Nagpure N.S."/>
            <person name="Pandey M."/>
            <person name="Agarwal S."/>
            <person name="Srivastava S."/>
            <person name="Singh M."/>
            <person name="Sahoo L."/>
            <person name="Jayasankar P."/>
            <person name="Meher P.K."/>
            <person name="Koringa P.G."/>
            <person name="Iquebal M.A."/>
            <person name="Das S.P."/>
            <person name="Bit A."/>
            <person name="Patnaik S."/>
            <person name="Patel N."/>
            <person name="Shah T.M."/>
            <person name="Hinsu A."/>
            <person name="Jena J.K."/>
        </authorList>
    </citation>
    <scope>NUCLEOTIDE SEQUENCE</scope>
    <source>
        <strain evidence="3">CIFAMagur01</strain>
        <tissue evidence="3">Testis</tissue>
    </source>
</reference>
<dbReference type="PANTHER" id="PTHR21436">
    <property type="entry name" value="COILED-COIL DOMAIN-CONTAINING PROTEIN 142"/>
    <property type="match status" value="1"/>
</dbReference>
<dbReference type="OrthoDB" id="6579237at2759"/>
<gene>
    <name evidence="3" type="ORF">DAT39_013351</name>
</gene>
<accession>A0A8J4WYT7</accession>
<dbReference type="Proteomes" id="UP000727407">
    <property type="component" value="Unassembled WGS sequence"/>
</dbReference>
<dbReference type="AlphaFoldDB" id="A0A8J4WYT7"/>
<organism evidence="3 4">
    <name type="scientific">Clarias magur</name>
    <name type="common">Asian catfish</name>
    <name type="synonym">Macropteronotus magur</name>
    <dbReference type="NCBI Taxonomy" id="1594786"/>
    <lineage>
        <taxon>Eukaryota</taxon>
        <taxon>Metazoa</taxon>
        <taxon>Chordata</taxon>
        <taxon>Craniata</taxon>
        <taxon>Vertebrata</taxon>
        <taxon>Euteleostomi</taxon>
        <taxon>Actinopterygii</taxon>
        <taxon>Neopterygii</taxon>
        <taxon>Teleostei</taxon>
        <taxon>Ostariophysi</taxon>
        <taxon>Siluriformes</taxon>
        <taxon>Clariidae</taxon>
        <taxon>Clarias</taxon>
    </lineage>
</organism>
<keyword evidence="4" id="KW-1185">Reference proteome</keyword>
<dbReference type="Pfam" id="PF14923">
    <property type="entry name" value="CCDC142"/>
    <property type="match status" value="1"/>
</dbReference>
<name>A0A8J4WYT7_CLAMG</name>